<dbReference type="Proteomes" id="UP000016843">
    <property type="component" value="Unassembled WGS sequence"/>
</dbReference>
<dbReference type="EMBL" id="AWXR01000110">
    <property type="protein sequence ID" value="ERM80349.1"/>
    <property type="molecule type" value="Genomic_DNA"/>
</dbReference>
<sequence>MPDGGFFWLFEDHPCRKFTVLSGALKFMEGEIERYFSHKTPSSVFPPYFQLPHF</sequence>
<comment type="caution">
    <text evidence="1">The sequence shown here is derived from an EMBL/GenBank/DDBJ whole genome shotgun (WGS) entry which is preliminary data.</text>
</comment>
<name>U5BS74_9BACT</name>
<dbReference type="AlphaFoldDB" id="U5BS74"/>
<proteinExistence type="predicted"/>
<accession>U5BS74</accession>
<gene>
    <name evidence="1" type="ORF">P872_13690</name>
</gene>
<organism evidence="1 2">
    <name type="scientific">Rhodonellum psychrophilum GCM71 = DSM 17998</name>
    <dbReference type="NCBI Taxonomy" id="1123057"/>
    <lineage>
        <taxon>Bacteria</taxon>
        <taxon>Pseudomonadati</taxon>
        <taxon>Bacteroidota</taxon>
        <taxon>Cytophagia</taxon>
        <taxon>Cytophagales</taxon>
        <taxon>Cytophagaceae</taxon>
        <taxon>Rhodonellum</taxon>
    </lineage>
</organism>
<reference evidence="1 2" key="1">
    <citation type="journal article" date="2013" name="Genome Announc.">
        <title>Draft Genome Sequence of the Psychrophilic and Alkaliphilic Rhodonellum psychrophilum Strain GCM71T.</title>
        <authorList>
            <person name="Hauptmann A.L."/>
            <person name="Glaring M.A."/>
            <person name="Hallin P.F."/>
            <person name="Prieme A."/>
            <person name="Stougaard P."/>
        </authorList>
    </citation>
    <scope>NUCLEOTIDE SEQUENCE [LARGE SCALE GENOMIC DNA]</scope>
    <source>
        <strain evidence="1 2">GCM71</strain>
    </source>
</reference>
<protein>
    <submittedName>
        <fullName evidence="1">Uncharacterized protein</fullName>
    </submittedName>
</protein>
<evidence type="ECO:0000313" key="1">
    <source>
        <dbReference type="EMBL" id="ERM80349.1"/>
    </source>
</evidence>
<keyword evidence="2" id="KW-1185">Reference proteome</keyword>
<evidence type="ECO:0000313" key="2">
    <source>
        <dbReference type="Proteomes" id="UP000016843"/>
    </source>
</evidence>